<dbReference type="Gene3D" id="3.90.75.20">
    <property type="match status" value="1"/>
</dbReference>
<evidence type="ECO:0000313" key="3">
    <source>
        <dbReference type="EMBL" id="EWC39563.1"/>
    </source>
</evidence>
<dbReference type="HOGENOM" id="CLU_095318_1_1_6"/>
<feature type="domain" description="HNH nuclease" evidence="2">
    <location>
        <begin position="55"/>
        <end position="98"/>
    </location>
</feature>
<gene>
    <name evidence="3" type="ORF">B597_019425</name>
</gene>
<evidence type="ECO:0000313" key="4">
    <source>
        <dbReference type="Proteomes" id="UP000026923"/>
    </source>
</evidence>
<accession>A0A061JLT5</accession>
<evidence type="ECO:0000256" key="1">
    <source>
        <dbReference type="SAM" id="Coils"/>
    </source>
</evidence>
<dbReference type="Gene3D" id="1.20.5.2050">
    <property type="match status" value="1"/>
</dbReference>
<evidence type="ECO:0000259" key="2">
    <source>
        <dbReference type="Pfam" id="PF13392"/>
    </source>
</evidence>
<dbReference type="InterPro" id="IPR003615">
    <property type="entry name" value="HNH_nuc"/>
</dbReference>
<dbReference type="Proteomes" id="UP000026923">
    <property type="component" value="Unassembled WGS sequence"/>
</dbReference>
<comment type="caution">
    <text evidence="3">The sequence shown here is derived from an EMBL/GenBank/DDBJ whole genome shotgun (WGS) entry which is preliminary data.</text>
</comment>
<dbReference type="SUPFAM" id="SSF54060">
    <property type="entry name" value="His-Me finger endonucleases"/>
    <property type="match status" value="1"/>
</dbReference>
<feature type="coiled-coil region" evidence="1">
    <location>
        <begin position="134"/>
        <end position="161"/>
    </location>
</feature>
<keyword evidence="1" id="KW-0175">Coiled coil</keyword>
<dbReference type="RefSeq" id="WP_003297521.1">
    <property type="nucleotide sequence ID" value="NZ_KK020676.1"/>
</dbReference>
<protein>
    <recommendedName>
        <fullName evidence="2">HNH nuclease domain-containing protein</fullName>
    </recommendedName>
</protein>
<reference evidence="3 4" key="1">
    <citation type="journal article" date="2013" name="Genome Announc.">
        <title>Draft Genome of the Nitrogen-Fixing Bacterium Pseudomonas stutzeri Strain KOS6 Isolated from Industrial Hydrocarbon Sludge.</title>
        <authorList>
            <person name="Grigoryeva T.V."/>
            <person name="Laikov A.V."/>
            <person name="Naumova R.P."/>
            <person name="Manolov A.I."/>
            <person name="Larin A.K."/>
            <person name="Karpova I.Y."/>
            <person name="Semashko T.A."/>
            <person name="Alexeev D.G."/>
            <person name="Kostryukova E.S."/>
            <person name="Muller R."/>
            <person name="Govorun V.M."/>
        </authorList>
    </citation>
    <scope>NUCLEOTIDE SEQUENCE [LARGE SCALE GENOMIC DNA]</scope>
    <source>
        <strain evidence="3 4">KOS6</strain>
    </source>
</reference>
<dbReference type="AlphaFoldDB" id="A0A061JLT5"/>
<organism evidence="3 4">
    <name type="scientific">Stutzerimonas stutzeri KOS6</name>
    <dbReference type="NCBI Taxonomy" id="1218352"/>
    <lineage>
        <taxon>Bacteria</taxon>
        <taxon>Pseudomonadati</taxon>
        <taxon>Pseudomonadota</taxon>
        <taxon>Gammaproteobacteria</taxon>
        <taxon>Pseudomonadales</taxon>
        <taxon>Pseudomonadaceae</taxon>
        <taxon>Stutzerimonas</taxon>
    </lineage>
</organism>
<dbReference type="OrthoDB" id="388551at2"/>
<dbReference type="EMBL" id="AMCZ02000035">
    <property type="protein sequence ID" value="EWC39563.1"/>
    <property type="molecule type" value="Genomic_DNA"/>
</dbReference>
<dbReference type="Pfam" id="PF13392">
    <property type="entry name" value="HNH_3"/>
    <property type="match status" value="1"/>
</dbReference>
<name>A0A061JLT5_STUST</name>
<dbReference type="InterPro" id="IPR044925">
    <property type="entry name" value="His-Me_finger_sf"/>
</dbReference>
<proteinExistence type="predicted"/>
<sequence>MLTQERLKEVLHYNKHVGVFTWRDKSNPRTYGKTAGVVNRGRGYITIGIDYEHYTAHHLVWLWHHGYMPAGQIDHIDGDRSNNLLSNLREVSQEQNSMNMKRNALNTSGVKGVHWDNQRKRWVAVIKNKEQYLFRKAFKNLEDAEREIKAAREALHGEFTNHGVHRYELEEALD</sequence>